<proteinExistence type="predicted"/>
<name>A0A6A6SR16_9PLEO</name>
<feature type="transmembrane region" description="Helical" evidence="1">
    <location>
        <begin position="12"/>
        <end position="35"/>
    </location>
</feature>
<keyword evidence="1" id="KW-1133">Transmembrane helix</keyword>
<dbReference type="Proteomes" id="UP000799324">
    <property type="component" value="Unassembled WGS sequence"/>
</dbReference>
<evidence type="ECO:0000313" key="3">
    <source>
        <dbReference type="Proteomes" id="UP000799324"/>
    </source>
</evidence>
<evidence type="ECO:0000256" key="1">
    <source>
        <dbReference type="SAM" id="Phobius"/>
    </source>
</evidence>
<organism evidence="2 3">
    <name type="scientific">Lophiostoma macrostomum CBS 122681</name>
    <dbReference type="NCBI Taxonomy" id="1314788"/>
    <lineage>
        <taxon>Eukaryota</taxon>
        <taxon>Fungi</taxon>
        <taxon>Dikarya</taxon>
        <taxon>Ascomycota</taxon>
        <taxon>Pezizomycotina</taxon>
        <taxon>Dothideomycetes</taxon>
        <taxon>Pleosporomycetidae</taxon>
        <taxon>Pleosporales</taxon>
        <taxon>Lophiostomataceae</taxon>
        <taxon>Lophiostoma</taxon>
    </lineage>
</organism>
<sequence length="53" mass="5878">MVREDSDIIHGIDVAVALLCLHSGAWCCQCVIILAHSSTVSLYWSKREVTEFA</sequence>
<gene>
    <name evidence="2" type="ORF">K491DRAFT_142487</name>
</gene>
<keyword evidence="1" id="KW-0812">Transmembrane</keyword>
<accession>A0A6A6SR16</accession>
<evidence type="ECO:0000313" key="2">
    <source>
        <dbReference type="EMBL" id="KAF2650266.1"/>
    </source>
</evidence>
<reference evidence="2" key="1">
    <citation type="journal article" date="2020" name="Stud. Mycol.">
        <title>101 Dothideomycetes genomes: a test case for predicting lifestyles and emergence of pathogens.</title>
        <authorList>
            <person name="Haridas S."/>
            <person name="Albert R."/>
            <person name="Binder M."/>
            <person name="Bloem J."/>
            <person name="Labutti K."/>
            <person name="Salamov A."/>
            <person name="Andreopoulos B."/>
            <person name="Baker S."/>
            <person name="Barry K."/>
            <person name="Bills G."/>
            <person name="Bluhm B."/>
            <person name="Cannon C."/>
            <person name="Castanera R."/>
            <person name="Culley D."/>
            <person name="Daum C."/>
            <person name="Ezra D."/>
            <person name="Gonzalez J."/>
            <person name="Henrissat B."/>
            <person name="Kuo A."/>
            <person name="Liang C."/>
            <person name="Lipzen A."/>
            <person name="Lutzoni F."/>
            <person name="Magnuson J."/>
            <person name="Mondo S."/>
            <person name="Nolan M."/>
            <person name="Ohm R."/>
            <person name="Pangilinan J."/>
            <person name="Park H.-J."/>
            <person name="Ramirez L."/>
            <person name="Alfaro M."/>
            <person name="Sun H."/>
            <person name="Tritt A."/>
            <person name="Yoshinaga Y."/>
            <person name="Zwiers L.-H."/>
            <person name="Turgeon B."/>
            <person name="Goodwin S."/>
            <person name="Spatafora J."/>
            <person name="Crous P."/>
            <person name="Grigoriev I."/>
        </authorList>
    </citation>
    <scope>NUCLEOTIDE SEQUENCE</scope>
    <source>
        <strain evidence="2">CBS 122681</strain>
    </source>
</reference>
<dbReference type="AlphaFoldDB" id="A0A6A6SR16"/>
<dbReference type="EMBL" id="MU004461">
    <property type="protein sequence ID" value="KAF2650266.1"/>
    <property type="molecule type" value="Genomic_DNA"/>
</dbReference>
<keyword evidence="3" id="KW-1185">Reference proteome</keyword>
<protein>
    <submittedName>
        <fullName evidence="2">Uncharacterized protein</fullName>
    </submittedName>
</protein>
<keyword evidence="1" id="KW-0472">Membrane</keyword>